<proteinExistence type="predicted"/>
<reference evidence="2 3" key="1">
    <citation type="submission" date="2014-04" db="EMBL/GenBank/DDBJ databases">
        <authorList>
            <consortium name="DOE Joint Genome Institute"/>
            <person name="Kuo A."/>
            <person name="Kohler A."/>
            <person name="Nagy L.G."/>
            <person name="Floudas D."/>
            <person name="Copeland A."/>
            <person name="Barry K.W."/>
            <person name="Cichocki N."/>
            <person name="Veneault-Fourrey C."/>
            <person name="LaButti K."/>
            <person name="Lindquist E.A."/>
            <person name="Lipzen A."/>
            <person name="Lundell T."/>
            <person name="Morin E."/>
            <person name="Murat C."/>
            <person name="Sun H."/>
            <person name="Tunlid A."/>
            <person name="Henrissat B."/>
            <person name="Grigoriev I.V."/>
            <person name="Hibbett D.S."/>
            <person name="Martin F."/>
            <person name="Nordberg H.P."/>
            <person name="Cantor M.N."/>
            <person name="Hua S.X."/>
        </authorList>
    </citation>
    <scope>NUCLEOTIDE SEQUENCE [LARGE SCALE GENOMIC DNA]</scope>
    <source>
        <strain evidence="2 3">LaAM-08-1</strain>
    </source>
</reference>
<feature type="compositionally biased region" description="Low complexity" evidence="1">
    <location>
        <begin position="15"/>
        <end position="25"/>
    </location>
</feature>
<reference evidence="3" key="2">
    <citation type="submission" date="2015-01" db="EMBL/GenBank/DDBJ databases">
        <title>Evolutionary Origins and Diversification of the Mycorrhizal Mutualists.</title>
        <authorList>
            <consortium name="DOE Joint Genome Institute"/>
            <consortium name="Mycorrhizal Genomics Consortium"/>
            <person name="Kohler A."/>
            <person name="Kuo A."/>
            <person name="Nagy L.G."/>
            <person name="Floudas D."/>
            <person name="Copeland A."/>
            <person name="Barry K.W."/>
            <person name="Cichocki N."/>
            <person name="Veneault-Fourrey C."/>
            <person name="LaButti K."/>
            <person name="Lindquist E.A."/>
            <person name="Lipzen A."/>
            <person name="Lundell T."/>
            <person name="Morin E."/>
            <person name="Murat C."/>
            <person name="Riley R."/>
            <person name="Ohm R."/>
            <person name="Sun H."/>
            <person name="Tunlid A."/>
            <person name="Henrissat B."/>
            <person name="Grigoriev I.V."/>
            <person name="Hibbett D.S."/>
            <person name="Martin F."/>
        </authorList>
    </citation>
    <scope>NUCLEOTIDE SEQUENCE [LARGE SCALE GENOMIC DNA]</scope>
    <source>
        <strain evidence="3">LaAM-08-1</strain>
    </source>
</reference>
<dbReference type="HOGENOM" id="CLU_2061867_0_0_1"/>
<feature type="region of interest" description="Disordered" evidence="1">
    <location>
        <begin position="100"/>
        <end position="119"/>
    </location>
</feature>
<dbReference type="AlphaFoldDB" id="A0A0C9WIG4"/>
<accession>A0A0C9WIG4</accession>
<feature type="region of interest" description="Disordered" evidence="1">
    <location>
        <begin position="1"/>
        <end position="25"/>
    </location>
</feature>
<feature type="compositionally biased region" description="Low complexity" evidence="1">
    <location>
        <begin position="100"/>
        <end position="113"/>
    </location>
</feature>
<keyword evidence="3" id="KW-1185">Reference proteome</keyword>
<name>A0A0C9WIG4_9AGAR</name>
<evidence type="ECO:0000313" key="3">
    <source>
        <dbReference type="Proteomes" id="UP000054477"/>
    </source>
</evidence>
<protein>
    <submittedName>
        <fullName evidence="2">Uncharacterized protein</fullName>
    </submittedName>
</protein>
<evidence type="ECO:0000313" key="2">
    <source>
        <dbReference type="EMBL" id="KIJ92899.1"/>
    </source>
</evidence>
<sequence>MFRSRLGQVGGAGEGIVSSPSGSSSTFGSRLLAFFLPLHLFPSSSVCDLRQDLEVDRRQGEDVGFSLRQKAFTVRAHLNRATAQCSGGVLKFSVGRFDSTNHNHPTTTSHSYSGAKAAT</sequence>
<dbReference type="EMBL" id="KN838877">
    <property type="protein sequence ID" value="KIJ92899.1"/>
    <property type="molecule type" value="Genomic_DNA"/>
</dbReference>
<gene>
    <name evidence="2" type="ORF">K443DRAFT_684930</name>
</gene>
<organism evidence="2 3">
    <name type="scientific">Laccaria amethystina LaAM-08-1</name>
    <dbReference type="NCBI Taxonomy" id="1095629"/>
    <lineage>
        <taxon>Eukaryota</taxon>
        <taxon>Fungi</taxon>
        <taxon>Dikarya</taxon>
        <taxon>Basidiomycota</taxon>
        <taxon>Agaricomycotina</taxon>
        <taxon>Agaricomycetes</taxon>
        <taxon>Agaricomycetidae</taxon>
        <taxon>Agaricales</taxon>
        <taxon>Agaricineae</taxon>
        <taxon>Hydnangiaceae</taxon>
        <taxon>Laccaria</taxon>
    </lineage>
</organism>
<dbReference type="Proteomes" id="UP000054477">
    <property type="component" value="Unassembled WGS sequence"/>
</dbReference>
<evidence type="ECO:0000256" key="1">
    <source>
        <dbReference type="SAM" id="MobiDB-lite"/>
    </source>
</evidence>